<evidence type="ECO:0000256" key="1">
    <source>
        <dbReference type="SAM" id="MobiDB-lite"/>
    </source>
</evidence>
<feature type="compositionally biased region" description="Basic and acidic residues" evidence="1">
    <location>
        <begin position="7"/>
        <end position="18"/>
    </location>
</feature>
<reference evidence="3 4" key="1">
    <citation type="submission" date="2018-08" db="EMBL/GenBank/DDBJ databases">
        <title>Genome and evolution of the arbuscular mycorrhizal fungus Diversispora epigaea (formerly Glomus versiforme) and its bacterial endosymbionts.</title>
        <authorList>
            <person name="Sun X."/>
            <person name="Fei Z."/>
            <person name="Harrison M."/>
        </authorList>
    </citation>
    <scope>NUCLEOTIDE SEQUENCE [LARGE SCALE GENOMIC DNA]</scope>
    <source>
        <strain evidence="3 4">IT104</strain>
    </source>
</reference>
<dbReference type="Proteomes" id="UP000266861">
    <property type="component" value="Unassembled WGS sequence"/>
</dbReference>
<feature type="region of interest" description="Disordered" evidence="1">
    <location>
        <begin position="1"/>
        <end position="49"/>
    </location>
</feature>
<evidence type="ECO:0000313" key="3">
    <source>
        <dbReference type="EMBL" id="RHZ86148.1"/>
    </source>
</evidence>
<keyword evidence="2" id="KW-1133">Transmembrane helix</keyword>
<evidence type="ECO:0000313" key="4">
    <source>
        <dbReference type="Proteomes" id="UP000266861"/>
    </source>
</evidence>
<accession>A0A397JH69</accession>
<keyword evidence="2" id="KW-0812">Transmembrane</keyword>
<protein>
    <submittedName>
        <fullName evidence="3">Uncharacterized protein</fullName>
    </submittedName>
</protein>
<dbReference type="AlphaFoldDB" id="A0A397JH69"/>
<feature type="transmembrane region" description="Helical" evidence="2">
    <location>
        <begin position="112"/>
        <end position="134"/>
    </location>
</feature>
<keyword evidence="4" id="KW-1185">Reference proteome</keyword>
<name>A0A397JH69_9GLOM</name>
<organism evidence="3 4">
    <name type="scientific">Diversispora epigaea</name>
    <dbReference type="NCBI Taxonomy" id="1348612"/>
    <lineage>
        <taxon>Eukaryota</taxon>
        <taxon>Fungi</taxon>
        <taxon>Fungi incertae sedis</taxon>
        <taxon>Mucoromycota</taxon>
        <taxon>Glomeromycotina</taxon>
        <taxon>Glomeromycetes</taxon>
        <taxon>Diversisporales</taxon>
        <taxon>Diversisporaceae</taxon>
        <taxon>Diversispora</taxon>
    </lineage>
</organism>
<gene>
    <name evidence="3" type="ORF">Glove_54g12</name>
</gene>
<sequence>MSAEASTSKDKGKGAKIEDESEEAPVLTNKNKGKDAEIEDKIEEAPVSTTKDKGEELITVGEETFLTPELKEVYKKLDRRMKELYHECKTDEGKIILLKTTRYDSKKGKYEINSIFIAISTLSTIAITVTATYINDENSTKIFIITLNYVLSEAINIDSCYFSFPSNSFACKNQLNMLEICSDE</sequence>
<proteinExistence type="predicted"/>
<comment type="caution">
    <text evidence="3">The sequence shown here is derived from an EMBL/GenBank/DDBJ whole genome shotgun (WGS) entry which is preliminary data.</text>
</comment>
<keyword evidence="2" id="KW-0472">Membrane</keyword>
<evidence type="ECO:0000256" key="2">
    <source>
        <dbReference type="SAM" id="Phobius"/>
    </source>
</evidence>
<dbReference type="EMBL" id="PQFF01000051">
    <property type="protein sequence ID" value="RHZ86148.1"/>
    <property type="molecule type" value="Genomic_DNA"/>
</dbReference>